<keyword evidence="4 6" id="KW-1133">Transmembrane helix</keyword>
<gene>
    <name evidence="8" type="ORF">DAT561_0164</name>
</gene>
<feature type="transmembrane region" description="Helical" evidence="6">
    <location>
        <begin position="141"/>
        <end position="167"/>
    </location>
</feature>
<evidence type="ECO:0000256" key="1">
    <source>
        <dbReference type="ARBA" id="ARBA00004651"/>
    </source>
</evidence>
<reference evidence="8 9" key="1">
    <citation type="submission" date="2018-01" db="EMBL/GenBank/DDBJ databases">
        <title>Whole genome sequence of Melissococcus plutonius DAT561.</title>
        <authorList>
            <person name="Okumura K."/>
            <person name="Takamatsu D."/>
            <person name="Okura M."/>
        </authorList>
    </citation>
    <scope>NUCLEOTIDE SEQUENCE [LARGE SCALE GENOMIC DNA]</scope>
    <source>
        <strain evidence="8 9">DAT561</strain>
    </source>
</reference>
<evidence type="ECO:0000259" key="7">
    <source>
        <dbReference type="Pfam" id="PF09335"/>
    </source>
</evidence>
<dbReference type="AlphaFoldDB" id="A0A2Z5Y0G9"/>
<accession>A0A2Z5Y0G9</accession>
<sequence>MNKKTNLLQKIIHFLPIVGIAFFAILVIYGYYLGIFRSVHSLQDFIKQFNDYAILFFIILQIIQVIIPIIPGGISSVAGMLMFGNVQGLIYSYIGLIIGEILGFLLVRHYGRNFVKIVLSPSRYNKFERLLEQQGRNIKRLLIVTMLIPFAPDDLVCLIAGLTNISLKEYTKIILLLKIWSVTTYSYIIFYFLTAL</sequence>
<comment type="similarity">
    <text evidence="6">Belongs to the TVP38/TMEM64 family.</text>
</comment>
<comment type="subcellular location">
    <subcellularLocation>
        <location evidence="1 6">Cell membrane</location>
        <topology evidence="1 6">Multi-pass membrane protein</topology>
    </subcellularLocation>
</comment>
<dbReference type="GO" id="GO:0005886">
    <property type="term" value="C:plasma membrane"/>
    <property type="evidence" value="ECO:0007669"/>
    <property type="project" value="UniProtKB-SubCell"/>
</dbReference>
<keyword evidence="5 6" id="KW-0472">Membrane</keyword>
<feature type="domain" description="VTT" evidence="7">
    <location>
        <begin position="70"/>
        <end position="189"/>
    </location>
</feature>
<name>A0A2Z5Y0G9_9ENTE</name>
<dbReference type="Proteomes" id="UP000269226">
    <property type="component" value="Chromosome"/>
</dbReference>
<feature type="transmembrane region" description="Helical" evidence="6">
    <location>
        <begin position="90"/>
        <end position="107"/>
    </location>
</feature>
<evidence type="ECO:0000313" key="9">
    <source>
        <dbReference type="Proteomes" id="UP000269226"/>
    </source>
</evidence>
<proteinExistence type="inferred from homology"/>
<dbReference type="EMBL" id="AP018492">
    <property type="protein sequence ID" value="BBC60332.1"/>
    <property type="molecule type" value="Genomic_DNA"/>
</dbReference>
<dbReference type="PANTHER" id="PTHR12677:SF49">
    <property type="entry name" value="TVP38_TMEM64 FAMILY MEMBRANE PROTEIN"/>
    <property type="match status" value="1"/>
</dbReference>
<dbReference type="Pfam" id="PF09335">
    <property type="entry name" value="VTT_dom"/>
    <property type="match status" value="1"/>
</dbReference>
<protein>
    <recommendedName>
        <fullName evidence="6">TVP38/TMEM64 family membrane protein</fullName>
    </recommendedName>
</protein>
<organism evidence="8 9">
    <name type="scientific">Melissococcus plutonius</name>
    <dbReference type="NCBI Taxonomy" id="33970"/>
    <lineage>
        <taxon>Bacteria</taxon>
        <taxon>Bacillati</taxon>
        <taxon>Bacillota</taxon>
        <taxon>Bacilli</taxon>
        <taxon>Lactobacillales</taxon>
        <taxon>Enterococcaceae</taxon>
        <taxon>Melissococcus</taxon>
    </lineage>
</organism>
<feature type="transmembrane region" description="Helical" evidence="6">
    <location>
        <begin position="52"/>
        <end position="70"/>
    </location>
</feature>
<dbReference type="PANTHER" id="PTHR12677">
    <property type="entry name" value="GOLGI APPARATUS MEMBRANE PROTEIN TVP38-RELATED"/>
    <property type="match status" value="1"/>
</dbReference>
<evidence type="ECO:0000256" key="6">
    <source>
        <dbReference type="RuleBase" id="RU366058"/>
    </source>
</evidence>
<evidence type="ECO:0000256" key="2">
    <source>
        <dbReference type="ARBA" id="ARBA00022475"/>
    </source>
</evidence>
<evidence type="ECO:0000313" key="8">
    <source>
        <dbReference type="EMBL" id="BBC60332.1"/>
    </source>
</evidence>
<keyword evidence="3 6" id="KW-0812">Transmembrane</keyword>
<dbReference type="InterPro" id="IPR015414">
    <property type="entry name" value="TMEM64"/>
</dbReference>
<dbReference type="RefSeq" id="WP_013773114.1">
    <property type="nucleotide sequence ID" value="NZ_AP018492.1"/>
</dbReference>
<evidence type="ECO:0000256" key="3">
    <source>
        <dbReference type="ARBA" id="ARBA00022692"/>
    </source>
</evidence>
<keyword evidence="2 6" id="KW-1003">Cell membrane</keyword>
<dbReference type="OMA" id="FWLYRKG"/>
<feature type="transmembrane region" description="Helical" evidence="6">
    <location>
        <begin position="12"/>
        <end position="32"/>
    </location>
</feature>
<dbReference type="GeneID" id="57042731"/>
<evidence type="ECO:0000256" key="5">
    <source>
        <dbReference type="ARBA" id="ARBA00023136"/>
    </source>
</evidence>
<dbReference type="InterPro" id="IPR032816">
    <property type="entry name" value="VTT_dom"/>
</dbReference>
<feature type="transmembrane region" description="Helical" evidence="6">
    <location>
        <begin position="173"/>
        <end position="193"/>
    </location>
</feature>
<evidence type="ECO:0000256" key="4">
    <source>
        <dbReference type="ARBA" id="ARBA00022989"/>
    </source>
</evidence>